<dbReference type="SUPFAM" id="SSF69572">
    <property type="entry name" value="Activating enzymes of the ubiquitin-like proteins"/>
    <property type="match status" value="1"/>
</dbReference>
<keyword evidence="8 11" id="KW-0472">Membrane</keyword>
<dbReference type="CDD" id="cd00755">
    <property type="entry name" value="YgdL_like"/>
    <property type="match status" value="1"/>
</dbReference>
<accession>A0A4R6VBX7</accession>
<dbReference type="GO" id="GO:0005524">
    <property type="term" value="F:ATP binding"/>
    <property type="evidence" value="ECO:0007669"/>
    <property type="project" value="UniProtKB-KW"/>
</dbReference>
<evidence type="ECO:0000256" key="11">
    <source>
        <dbReference type="SAM" id="Phobius"/>
    </source>
</evidence>
<evidence type="ECO:0000256" key="1">
    <source>
        <dbReference type="ARBA" id="ARBA00004167"/>
    </source>
</evidence>
<dbReference type="PANTHER" id="PTHR43267:SF1">
    <property type="entry name" value="TRNA THREONYLCARBAMOYLADENOSINE DEHYDRATASE"/>
    <property type="match status" value="1"/>
</dbReference>
<evidence type="ECO:0000313" key="14">
    <source>
        <dbReference type="Proteomes" id="UP000295657"/>
    </source>
</evidence>
<dbReference type="GO" id="GO:0061504">
    <property type="term" value="P:cyclic threonylcarbamoyladenosine biosynthetic process"/>
    <property type="evidence" value="ECO:0007669"/>
    <property type="project" value="TreeGrafter"/>
</dbReference>
<dbReference type="AlphaFoldDB" id="A0A4R6VBX7"/>
<evidence type="ECO:0000313" key="13">
    <source>
        <dbReference type="EMBL" id="TDQ59727.1"/>
    </source>
</evidence>
<proteinExistence type="inferred from homology"/>
<evidence type="ECO:0000256" key="6">
    <source>
        <dbReference type="ARBA" id="ARBA00022840"/>
    </source>
</evidence>
<dbReference type="Proteomes" id="UP000295657">
    <property type="component" value="Unassembled WGS sequence"/>
</dbReference>
<comment type="similarity">
    <text evidence="2">Belongs to the HesA/MoeB/ThiF family.</text>
</comment>
<keyword evidence="14" id="KW-1185">Reference proteome</keyword>
<comment type="subcellular location">
    <subcellularLocation>
        <location evidence="1">Membrane</location>
        <topology evidence="1">Single-pass membrane protein</topology>
    </subcellularLocation>
</comment>
<dbReference type="Gene3D" id="3.40.50.720">
    <property type="entry name" value="NAD(P)-binding Rossmann-like Domain"/>
    <property type="match status" value="1"/>
</dbReference>
<protein>
    <recommendedName>
        <fullName evidence="9">tRNA threonylcarbamoyladenosine dehydratase</fullName>
    </recommendedName>
    <alternativeName>
        <fullName evidence="10">t(6)A37 dehydratase</fullName>
    </alternativeName>
</protein>
<feature type="domain" description="THIF-type NAD/FAD binding fold" evidence="12">
    <location>
        <begin position="17"/>
        <end position="236"/>
    </location>
</feature>
<dbReference type="Pfam" id="PF00899">
    <property type="entry name" value="ThiF"/>
    <property type="match status" value="1"/>
</dbReference>
<reference evidence="13 14" key="1">
    <citation type="submission" date="2019-03" db="EMBL/GenBank/DDBJ databases">
        <title>Genomic Encyclopedia of Type Strains, Phase IV (KMG-IV): sequencing the most valuable type-strain genomes for metagenomic binning, comparative biology and taxonomic classification.</title>
        <authorList>
            <person name="Goeker M."/>
        </authorList>
    </citation>
    <scope>NUCLEOTIDE SEQUENCE [LARGE SCALE GENOMIC DNA]</scope>
    <source>
        <strain evidence="13 14">DSM 28403</strain>
    </source>
</reference>
<dbReference type="FunFam" id="3.40.50.720:FF:000096">
    <property type="entry name" value="tRNA cyclic N6-threonylcarbamoyladenosine(37) synthase TcdA"/>
    <property type="match status" value="1"/>
</dbReference>
<feature type="transmembrane region" description="Helical" evidence="11">
    <location>
        <begin position="228"/>
        <end position="248"/>
    </location>
</feature>
<dbReference type="GO" id="GO:0061503">
    <property type="term" value="F:tRNA threonylcarbamoyladenosine dehydratase"/>
    <property type="evidence" value="ECO:0007669"/>
    <property type="project" value="TreeGrafter"/>
</dbReference>
<comment type="caution">
    <text evidence="13">The sequence shown here is derived from an EMBL/GenBank/DDBJ whole genome shotgun (WGS) entry which is preliminary data.</text>
</comment>
<dbReference type="InterPro" id="IPR045886">
    <property type="entry name" value="ThiF/MoeB/HesA"/>
</dbReference>
<dbReference type="PANTHER" id="PTHR43267">
    <property type="entry name" value="TRNA THREONYLCARBAMOYLADENOSINE DEHYDRATASE"/>
    <property type="match status" value="1"/>
</dbReference>
<dbReference type="NCBIfam" id="NF011696">
    <property type="entry name" value="PRK15116.1"/>
    <property type="match status" value="1"/>
</dbReference>
<keyword evidence="4 11" id="KW-0812">Transmembrane</keyword>
<evidence type="ECO:0000256" key="2">
    <source>
        <dbReference type="ARBA" id="ARBA00009919"/>
    </source>
</evidence>
<dbReference type="EMBL" id="SNYQ01000001">
    <property type="protein sequence ID" value="TDQ59727.1"/>
    <property type="molecule type" value="Genomic_DNA"/>
</dbReference>
<evidence type="ECO:0000256" key="9">
    <source>
        <dbReference type="ARBA" id="ARBA00074884"/>
    </source>
</evidence>
<evidence type="ECO:0000256" key="10">
    <source>
        <dbReference type="ARBA" id="ARBA00083375"/>
    </source>
</evidence>
<evidence type="ECO:0000256" key="5">
    <source>
        <dbReference type="ARBA" id="ARBA00022741"/>
    </source>
</evidence>
<evidence type="ECO:0000256" key="4">
    <source>
        <dbReference type="ARBA" id="ARBA00022692"/>
    </source>
</evidence>
<organism evidence="13 14">
    <name type="scientific">Mesocricetibacter intestinalis</name>
    <dbReference type="NCBI Taxonomy" id="1521930"/>
    <lineage>
        <taxon>Bacteria</taxon>
        <taxon>Pseudomonadati</taxon>
        <taxon>Pseudomonadota</taxon>
        <taxon>Gammaproteobacteria</taxon>
        <taxon>Pasteurellales</taxon>
        <taxon>Pasteurellaceae</taxon>
        <taxon>Mesocricetibacter</taxon>
    </lineage>
</organism>
<evidence type="ECO:0000259" key="12">
    <source>
        <dbReference type="Pfam" id="PF00899"/>
    </source>
</evidence>
<dbReference type="OrthoDB" id="9804150at2"/>
<keyword evidence="7 11" id="KW-1133">Transmembrane helix</keyword>
<keyword evidence="5" id="KW-0547">Nucleotide-binding</keyword>
<dbReference type="GO" id="GO:0016020">
    <property type="term" value="C:membrane"/>
    <property type="evidence" value="ECO:0007669"/>
    <property type="project" value="UniProtKB-SubCell"/>
</dbReference>
<keyword evidence="6" id="KW-0067">ATP-binding</keyword>
<dbReference type="RefSeq" id="WP_133542910.1">
    <property type="nucleotide sequence ID" value="NZ_SNYQ01000001.1"/>
</dbReference>
<dbReference type="InterPro" id="IPR035985">
    <property type="entry name" value="Ubiquitin-activating_enz"/>
</dbReference>
<sequence>MERIDNYERRFGGIERLYGSDEQQRLRRAHICVIGIGGVGSWAVEALARSGIGKLTLIDMDDICVTNINRQIHALSGNIGQLKTEVMKARVQLINPESEVHIIDDFLDPENLNEYLDRGYDYIIDAIDNVRTKAALIAYCKSRRLKLISIGGAGGQTDPSRIRITDLSKTVQDPLLARVRALLRKEYGFSRDPKKKFGIDCVFSEQALIFPKVGKDCTLSATMNCANGFGATTVVTATFAFFAVARVIDKLLALR</sequence>
<evidence type="ECO:0000256" key="7">
    <source>
        <dbReference type="ARBA" id="ARBA00022989"/>
    </source>
</evidence>
<evidence type="ECO:0000256" key="8">
    <source>
        <dbReference type="ARBA" id="ARBA00023136"/>
    </source>
</evidence>
<gene>
    <name evidence="13" type="ORF">EDC45_0386</name>
</gene>
<dbReference type="InterPro" id="IPR000594">
    <property type="entry name" value="ThiF_NAD_FAD-bd"/>
</dbReference>
<name>A0A4R6VBX7_9PAST</name>
<evidence type="ECO:0000256" key="3">
    <source>
        <dbReference type="ARBA" id="ARBA00022598"/>
    </source>
</evidence>
<dbReference type="GO" id="GO:0008641">
    <property type="term" value="F:ubiquitin-like modifier activating enzyme activity"/>
    <property type="evidence" value="ECO:0007669"/>
    <property type="project" value="InterPro"/>
</dbReference>
<keyword evidence="3" id="KW-0436">Ligase</keyword>